<proteinExistence type="predicted"/>
<feature type="compositionally biased region" description="Polar residues" evidence="1">
    <location>
        <begin position="90"/>
        <end position="101"/>
    </location>
</feature>
<gene>
    <name evidence="2" type="ORF">VMCG_02456</name>
</gene>
<accession>A0A423X1H3</accession>
<feature type="compositionally biased region" description="Polar residues" evidence="1">
    <location>
        <begin position="316"/>
        <end position="335"/>
    </location>
</feature>
<evidence type="ECO:0000313" key="3">
    <source>
        <dbReference type="Proteomes" id="UP000283895"/>
    </source>
</evidence>
<evidence type="ECO:0000313" key="2">
    <source>
        <dbReference type="EMBL" id="ROW09705.1"/>
    </source>
</evidence>
<feature type="compositionally biased region" description="Basic and acidic residues" evidence="1">
    <location>
        <begin position="361"/>
        <end position="374"/>
    </location>
</feature>
<feature type="region of interest" description="Disordered" evidence="1">
    <location>
        <begin position="352"/>
        <end position="509"/>
    </location>
</feature>
<feature type="region of interest" description="Disordered" evidence="1">
    <location>
        <begin position="1"/>
        <end position="157"/>
    </location>
</feature>
<sequence length="770" mass="84507">MGFLKIFTRRPGKDRSKSHNTQLGPGTPLQGTRPAPDCRAEALDTVKSLHERSHRPRKSSAQSDYFEMRSRTPGISRRRGRISEDRPGTAASNHSATQDWFQSPARPRREPRRPPISFKKPSSSASLSTAYSSSAQVDDRGNEDGLAGIRGRNSSISSVGSTRFKDVLDAQEAIRPTDFRSRLQATGARDYGEDVADRNMVQIGKRDNHAVLSPRPANKRSKSLNSASYFSHFKQAYMKGQMFGSVVRETSSMNEVEEVNSISRRNKQRLSLNTYIPSGMASPISPRSANTSPGLPGITETKDFALPNGRPASAGRSHNPSPTVGNFSFPKSSKGPQRTVLEWREFLSRYGYGDDVDDKLDEGRVPDNRPRNEETLVDTKATSDDVDGADGRAQSRFSQRHSTVSNSSEDQRGFHRPKSIGLLSSPLEADEQVPERPSSTHNGSTSEASKSESTGSSNVYSMNSDRPHSRHTASTSLDSTQAFSIRKSEENSISVSKGQPATSSSWSPETLSTAFNIDDYVSSDDESFTTARKRTRPSAEGEEDLLFKPGYGITGVALPGLEEIEEDTVYPTHHYRSSRSSSVSSDGSAAIAAGPVDNRFSMARDIPMPLRQVRSDPEMELYGGTFGRSSMRNYFRDSEMSASAGEERGMPFAAGFDDYFLPLSITTTANSENGVHDDVLASNLRLSALGHPQDGDVGTDSGAVNSAAEMIREKGRVDIATAIRIRKEEKARKRAEGLRHSREKRMTRTSGEMETGEMARLKGQLDDDER</sequence>
<dbReference type="AlphaFoldDB" id="A0A423X1H3"/>
<feature type="compositionally biased region" description="Polar residues" evidence="1">
    <location>
        <begin position="472"/>
        <end position="483"/>
    </location>
</feature>
<keyword evidence="3" id="KW-1185">Reference proteome</keyword>
<feature type="region of interest" description="Disordered" evidence="1">
    <location>
        <begin position="729"/>
        <end position="770"/>
    </location>
</feature>
<feature type="compositionally biased region" description="Basic and acidic residues" evidence="1">
    <location>
        <begin position="36"/>
        <end position="51"/>
    </location>
</feature>
<feature type="compositionally biased region" description="Basic and acidic residues" evidence="1">
    <location>
        <begin position="757"/>
        <end position="770"/>
    </location>
</feature>
<feature type="region of interest" description="Disordered" evidence="1">
    <location>
        <begin position="278"/>
        <end position="335"/>
    </location>
</feature>
<feature type="compositionally biased region" description="Low complexity" evidence="1">
    <location>
        <begin position="122"/>
        <end position="135"/>
    </location>
</feature>
<dbReference type="EMBL" id="LKEA01000004">
    <property type="protein sequence ID" value="ROW09705.1"/>
    <property type="molecule type" value="Genomic_DNA"/>
</dbReference>
<name>A0A423X1H3_9PEZI</name>
<protein>
    <submittedName>
        <fullName evidence="2">Uncharacterized protein</fullName>
    </submittedName>
</protein>
<dbReference type="Proteomes" id="UP000283895">
    <property type="component" value="Unassembled WGS sequence"/>
</dbReference>
<feature type="compositionally biased region" description="Polar residues" evidence="1">
    <location>
        <begin position="395"/>
        <end position="408"/>
    </location>
</feature>
<feature type="compositionally biased region" description="Low complexity" evidence="1">
    <location>
        <begin position="443"/>
        <end position="457"/>
    </location>
</feature>
<feature type="compositionally biased region" description="Polar residues" evidence="1">
    <location>
        <begin position="491"/>
        <end position="509"/>
    </location>
</feature>
<evidence type="ECO:0000256" key="1">
    <source>
        <dbReference type="SAM" id="MobiDB-lite"/>
    </source>
</evidence>
<comment type="caution">
    <text evidence="2">The sequence shown here is derived from an EMBL/GenBank/DDBJ whole genome shotgun (WGS) entry which is preliminary data.</text>
</comment>
<organism evidence="2 3">
    <name type="scientific">Cytospora schulzeri</name>
    <dbReference type="NCBI Taxonomy" id="448051"/>
    <lineage>
        <taxon>Eukaryota</taxon>
        <taxon>Fungi</taxon>
        <taxon>Dikarya</taxon>
        <taxon>Ascomycota</taxon>
        <taxon>Pezizomycotina</taxon>
        <taxon>Sordariomycetes</taxon>
        <taxon>Sordariomycetidae</taxon>
        <taxon>Diaporthales</taxon>
        <taxon>Cytosporaceae</taxon>
        <taxon>Cytospora</taxon>
    </lineage>
</organism>
<feature type="compositionally biased region" description="Basic and acidic residues" evidence="1">
    <location>
        <begin position="729"/>
        <end position="746"/>
    </location>
</feature>
<dbReference type="OrthoDB" id="5325276at2759"/>
<reference evidence="2 3" key="1">
    <citation type="submission" date="2015-09" db="EMBL/GenBank/DDBJ databases">
        <title>Host preference determinants of Valsa canker pathogens revealed by comparative genomics.</title>
        <authorList>
            <person name="Yin Z."/>
            <person name="Huang L."/>
        </authorList>
    </citation>
    <scope>NUCLEOTIDE SEQUENCE [LARGE SCALE GENOMIC DNA]</scope>
    <source>
        <strain evidence="2 3">03-1</strain>
    </source>
</reference>